<evidence type="ECO:0000313" key="6">
    <source>
        <dbReference type="EMBL" id="GAA2638794.1"/>
    </source>
</evidence>
<keyword evidence="3" id="KW-0554">One-carbon metabolism</keyword>
<dbReference type="InterPro" id="IPR042172">
    <property type="entry name" value="Adenosylhomocyst_ase-like_sf"/>
</dbReference>
<dbReference type="Pfam" id="PF00670">
    <property type="entry name" value="AdoHcyase_NAD"/>
    <property type="match status" value="1"/>
</dbReference>
<comment type="similarity">
    <text evidence="2">Belongs to the adenosylhomocysteinase family.</text>
</comment>
<gene>
    <name evidence="6" type="ORF">GCM10010411_93570</name>
</gene>
<accession>A0ABN3QYK1</accession>
<organism evidence="6 7">
    <name type="scientific">Actinomadura fulvescens</name>
    <dbReference type="NCBI Taxonomy" id="46160"/>
    <lineage>
        <taxon>Bacteria</taxon>
        <taxon>Bacillati</taxon>
        <taxon>Actinomycetota</taxon>
        <taxon>Actinomycetes</taxon>
        <taxon>Streptosporangiales</taxon>
        <taxon>Thermomonosporaceae</taxon>
        <taxon>Actinomadura</taxon>
    </lineage>
</organism>
<protein>
    <submittedName>
        <fullName evidence="6">Adenosylhomocysteinase</fullName>
    </submittedName>
</protein>
<dbReference type="InterPro" id="IPR036291">
    <property type="entry name" value="NAD(P)-bd_dom_sf"/>
</dbReference>
<sequence length="387" mass="40846">MTALEDFEISRAEAFFRRVTGRYAAERGVSALVITHLLGERPAFLRAVGRMAEVAAVLPKPKSIDPAAMEEITGQMPVDELDRAAFADPGHALAYLESRAAGQPVVLLDVGGYFAPSLADLCGRFSGQVVGVVEDTENGHQRYEALGASLGKLPCPVFSVARSPLKDPEDYLVGQSVTFSAEALIRSRGDILQGRPAAVIGYGKLGRSIAAMLHARHVGATVFDSDPVQRTQAMSQGFRTASTLAQAIAGAGLIVCATGNLALREDDFARVANGAYIASVTSSDDELELEALDGLYVRTASGPHVTRYARTGHFFYLLADGNAVNFLHGASVGAFIFLVQAEILAALGTLAAVGAGPGSLEPGLHELDATERSLIAATWLRYFDGTP</sequence>
<comment type="cofactor">
    <cofactor evidence="1">
        <name>NAD(+)</name>
        <dbReference type="ChEBI" id="CHEBI:57540"/>
    </cofactor>
</comment>
<dbReference type="Gene3D" id="3.40.50.1480">
    <property type="entry name" value="Adenosylhomocysteinase-like"/>
    <property type="match status" value="1"/>
</dbReference>
<dbReference type="EMBL" id="BAAATD010000026">
    <property type="protein sequence ID" value="GAA2638794.1"/>
    <property type="molecule type" value="Genomic_DNA"/>
</dbReference>
<dbReference type="Gene3D" id="3.40.50.720">
    <property type="entry name" value="NAD(P)-binding Rossmann-like Domain"/>
    <property type="match status" value="1"/>
</dbReference>
<proteinExistence type="inferred from homology"/>
<feature type="domain" description="S-adenosyl-L-homocysteine hydrolase NAD binding" evidence="5">
    <location>
        <begin position="169"/>
        <end position="331"/>
    </location>
</feature>
<keyword evidence="7" id="KW-1185">Reference proteome</keyword>
<keyword evidence="4" id="KW-0520">NAD</keyword>
<reference evidence="6 7" key="1">
    <citation type="journal article" date="2019" name="Int. J. Syst. Evol. Microbiol.">
        <title>The Global Catalogue of Microorganisms (GCM) 10K type strain sequencing project: providing services to taxonomists for standard genome sequencing and annotation.</title>
        <authorList>
            <consortium name="The Broad Institute Genomics Platform"/>
            <consortium name="The Broad Institute Genome Sequencing Center for Infectious Disease"/>
            <person name="Wu L."/>
            <person name="Ma J."/>
        </authorList>
    </citation>
    <scope>NUCLEOTIDE SEQUENCE [LARGE SCALE GENOMIC DNA]</scope>
    <source>
        <strain evidence="6 7">JCM 6833</strain>
    </source>
</reference>
<name>A0ABN3QYK1_9ACTN</name>
<dbReference type="InterPro" id="IPR015878">
    <property type="entry name" value="Ado_hCys_hydrolase_NAD-bd"/>
</dbReference>
<comment type="caution">
    <text evidence="6">The sequence shown here is derived from an EMBL/GenBank/DDBJ whole genome shotgun (WGS) entry which is preliminary data.</text>
</comment>
<dbReference type="SUPFAM" id="SSF51735">
    <property type="entry name" value="NAD(P)-binding Rossmann-fold domains"/>
    <property type="match status" value="1"/>
</dbReference>
<evidence type="ECO:0000256" key="4">
    <source>
        <dbReference type="ARBA" id="ARBA00023027"/>
    </source>
</evidence>
<dbReference type="SUPFAM" id="SSF52283">
    <property type="entry name" value="Formate/glycerate dehydrogenase catalytic domain-like"/>
    <property type="match status" value="1"/>
</dbReference>
<evidence type="ECO:0000313" key="7">
    <source>
        <dbReference type="Proteomes" id="UP001501509"/>
    </source>
</evidence>
<dbReference type="SMART" id="SM00997">
    <property type="entry name" value="AdoHcyase_NAD"/>
    <property type="match status" value="1"/>
</dbReference>
<dbReference type="InterPro" id="IPR000043">
    <property type="entry name" value="Adenosylhomocysteinase-like"/>
</dbReference>
<evidence type="ECO:0000256" key="1">
    <source>
        <dbReference type="ARBA" id="ARBA00001911"/>
    </source>
</evidence>
<evidence type="ECO:0000256" key="2">
    <source>
        <dbReference type="ARBA" id="ARBA00007122"/>
    </source>
</evidence>
<dbReference type="RefSeq" id="WP_344549262.1">
    <property type="nucleotide sequence ID" value="NZ_BAAATD010000026.1"/>
</dbReference>
<dbReference type="PANTHER" id="PTHR23420:SF0">
    <property type="entry name" value="ADENOSYLHOMOCYSTEINASE"/>
    <property type="match status" value="1"/>
</dbReference>
<dbReference type="PANTHER" id="PTHR23420">
    <property type="entry name" value="ADENOSYLHOMOCYSTEINASE"/>
    <property type="match status" value="1"/>
</dbReference>
<evidence type="ECO:0000256" key="3">
    <source>
        <dbReference type="ARBA" id="ARBA00022563"/>
    </source>
</evidence>
<dbReference type="Proteomes" id="UP001501509">
    <property type="component" value="Unassembled WGS sequence"/>
</dbReference>
<evidence type="ECO:0000259" key="5">
    <source>
        <dbReference type="SMART" id="SM00997"/>
    </source>
</evidence>